<accession>A0A9P8XS58</accession>
<keyword evidence="2" id="KW-1185">Reference proteome</keyword>
<dbReference type="AlphaFoldDB" id="A0A9P8XS58"/>
<name>A0A9P8XS58_9PEZI</name>
<dbReference type="GeneID" id="70192553"/>
<protein>
    <submittedName>
        <fullName evidence="1">Uncharacterized protein</fullName>
    </submittedName>
</protein>
<sequence length="165" mass="17818">MKHREALRIVELAAEKSGSGMCFGPSDKSNRPRRGAAQLARIANRPDTGRQRKSALTQACASSSSNSPLLSQFGFFGGTRLREMGRLVLRGRRQSSPSLPIGARSVVGVAVLAQGGSHSDLSDARRWQNGNRGRARKFTLGAESRAHCTSRVRDPSVCVRAVVVY</sequence>
<dbReference type="RefSeq" id="XP_046004533.1">
    <property type="nucleotide sequence ID" value="XM_046163007.1"/>
</dbReference>
<organism evidence="1 2">
    <name type="scientific">Microdochium trichocladiopsis</name>
    <dbReference type="NCBI Taxonomy" id="1682393"/>
    <lineage>
        <taxon>Eukaryota</taxon>
        <taxon>Fungi</taxon>
        <taxon>Dikarya</taxon>
        <taxon>Ascomycota</taxon>
        <taxon>Pezizomycotina</taxon>
        <taxon>Sordariomycetes</taxon>
        <taxon>Xylariomycetidae</taxon>
        <taxon>Xylariales</taxon>
        <taxon>Microdochiaceae</taxon>
        <taxon>Microdochium</taxon>
    </lineage>
</organism>
<dbReference type="EMBL" id="JAGTJQ010000015">
    <property type="protein sequence ID" value="KAH7012157.1"/>
    <property type="molecule type" value="Genomic_DNA"/>
</dbReference>
<comment type="caution">
    <text evidence="1">The sequence shown here is derived from an EMBL/GenBank/DDBJ whole genome shotgun (WGS) entry which is preliminary data.</text>
</comment>
<evidence type="ECO:0000313" key="1">
    <source>
        <dbReference type="EMBL" id="KAH7012157.1"/>
    </source>
</evidence>
<gene>
    <name evidence="1" type="ORF">B0I36DRAFT_54563</name>
</gene>
<proteinExistence type="predicted"/>
<reference evidence="1" key="1">
    <citation type="journal article" date="2021" name="Nat. Commun.">
        <title>Genetic determinants of endophytism in the Arabidopsis root mycobiome.</title>
        <authorList>
            <person name="Mesny F."/>
            <person name="Miyauchi S."/>
            <person name="Thiergart T."/>
            <person name="Pickel B."/>
            <person name="Atanasova L."/>
            <person name="Karlsson M."/>
            <person name="Huettel B."/>
            <person name="Barry K.W."/>
            <person name="Haridas S."/>
            <person name="Chen C."/>
            <person name="Bauer D."/>
            <person name="Andreopoulos W."/>
            <person name="Pangilinan J."/>
            <person name="LaButti K."/>
            <person name="Riley R."/>
            <person name="Lipzen A."/>
            <person name="Clum A."/>
            <person name="Drula E."/>
            <person name="Henrissat B."/>
            <person name="Kohler A."/>
            <person name="Grigoriev I.V."/>
            <person name="Martin F.M."/>
            <person name="Hacquard S."/>
        </authorList>
    </citation>
    <scope>NUCLEOTIDE SEQUENCE</scope>
    <source>
        <strain evidence="1">MPI-CAGE-CH-0230</strain>
    </source>
</reference>
<dbReference type="Proteomes" id="UP000756346">
    <property type="component" value="Unassembled WGS sequence"/>
</dbReference>
<evidence type="ECO:0000313" key="2">
    <source>
        <dbReference type="Proteomes" id="UP000756346"/>
    </source>
</evidence>